<protein>
    <recommendedName>
        <fullName evidence="4">WW-domain-binding protein</fullName>
    </recommendedName>
</protein>
<feature type="compositionally biased region" description="Low complexity" evidence="1">
    <location>
        <begin position="213"/>
        <end position="223"/>
    </location>
</feature>
<evidence type="ECO:0000256" key="1">
    <source>
        <dbReference type="SAM" id="MobiDB-lite"/>
    </source>
</evidence>
<dbReference type="PANTHER" id="PTHR31606:SF1">
    <property type="entry name" value="WW DOMAIN BINDING PROTEIN 2, ISOFORM E"/>
    <property type="match status" value="1"/>
</dbReference>
<evidence type="ECO:0000313" key="2">
    <source>
        <dbReference type="EMBL" id="KAH0537242.1"/>
    </source>
</evidence>
<dbReference type="AlphaFoldDB" id="A0A9P8HZB8"/>
<dbReference type="SUPFAM" id="SSF50729">
    <property type="entry name" value="PH domain-like"/>
    <property type="match status" value="1"/>
</dbReference>
<keyword evidence="3" id="KW-1185">Reference proteome</keyword>
<dbReference type="GO" id="GO:0005634">
    <property type="term" value="C:nucleus"/>
    <property type="evidence" value="ECO:0007669"/>
    <property type="project" value="TreeGrafter"/>
</dbReference>
<dbReference type="PANTHER" id="PTHR31606">
    <property type="entry name" value="WW DOMAIN BINDING PROTEIN 2, ISOFORM E"/>
    <property type="match status" value="1"/>
</dbReference>
<evidence type="ECO:0008006" key="4">
    <source>
        <dbReference type="Google" id="ProtNLM"/>
    </source>
</evidence>
<dbReference type="EMBL" id="JAGHQL010000155">
    <property type="protein sequence ID" value="KAH0537242.1"/>
    <property type="molecule type" value="Genomic_DNA"/>
</dbReference>
<dbReference type="GO" id="GO:0003713">
    <property type="term" value="F:transcription coactivator activity"/>
    <property type="evidence" value="ECO:0007669"/>
    <property type="project" value="InterPro"/>
</dbReference>
<accession>A0A9P8HZB8</accession>
<feature type="region of interest" description="Disordered" evidence="1">
    <location>
        <begin position="194"/>
        <end position="268"/>
    </location>
</feature>
<dbReference type="CDD" id="cd13214">
    <property type="entry name" value="PH-GRAM_WBP2"/>
    <property type="match status" value="1"/>
</dbReference>
<dbReference type="InterPro" id="IPR044852">
    <property type="entry name" value="WBP2-like"/>
</dbReference>
<name>A0A9P8HZB8_9PEZI</name>
<gene>
    <name evidence="2" type="ORF">FGG08_005944</name>
</gene>
<dbReference type="Proteomes" id="UP000698800">
    <property type="component" value="Unassembled WGS sequence"/>
</dbReference>
<reference evidence="2" key="1">
    <citation type="submission" date="2021-03" db="EMBL/GenBank/DDBJ databases">
        <title>Comparative genomics and phylogenomic investigation of the class Geoglossomycetes provide insights into ecological specialization and systematics.</title>
        <authorList>
            <person name="Melie T."/>
            <person name="Pirro S."/>
            <person name="Miller A.N."/>
            <person name="Quandt A."/>
        </authorList>
    </citation>
    <scope>NUCLEOTIDE SEQUENCE</scope>
    <source>
        <strain evidence="2">GBOQ0MN5Z8</strain>
    </source>
</reference>
<sequence>MLKKQREVPNSWVMLSDTEGFVRLPGERVLYTSPPRTTLSLQTPSTYPGVQPLSISSGAGSAHLTNQRIVYLPASPTPTLRSFSAPILNLHDTHVSAPFFGPNVWTAALQPVTGGGIPPTQSIIELKMVFKEGGAFDFHQHFERVKERLLQAMDVARESGNGEASAGANLAGVNLAAVHLEQLPAYEETNLSSMSPLDGFSPHPWNPARHDSGAASSSDGQGSRTSPFPGERPVEERFEPPIGPPPGYEEAQAQSVGDEFERRLRRSR</sequence>
<dbReference type="OrthoDB" id="1259151at2759"/>
<evidence type="ECO:0000313" key="3">
    <source>
        <dbReference type="Proteomes" id="UP000698800"/>
    </source>
</evidence>
<dbReference type="GO" id="GO:0031490">
    <property type="term" value="F:chromatin DNA binding"/>
    <property type="evidence" value="ECO:0007669"/>
    <property type="project" value="TreeGrafter"/>
</dbReference>
<organism evidence="2 3">
    <name type="scientific">Glutinoglossum americanum</name>
    <dbReference type="NCBI Taxonomy" id="1670608"/>
    <lineage>
        <taxon>Eukaryota</taxon>
        <taxon>Fungi</taxon>
        <taxon>Dikarya</taxon>
        <taxon>Ascomycota</taxon>
        <taxon>Pezizomycotina</taxon>
        <taxon>Geoglossomycetes</taxon>
        <taxon>Geoglossales</taxon>
        <taxon>Geoglossaceae</taxon>
        <taxon>Glutinoglossum</taxon>
    </lineage>
</organism>
<proteinExistence type="predicted"/>
<comment type="caution">
    <text evidence="2">The sequence shown here is derived from an EMBL/GenBank/DDBJ whole genome shotgun (WGS) entry which is preliminary data.</text>
</comment>